<proteinExistence type="predicted"/>
<evidence type="ECO:0000313" key="2">
    <source>
        <dbReference type="Proteomes" id="UP000760494"/>
    </source>
</evidence>
<evidence type="ECO:0000313" key="1">
    <source>
        <dbReference type="EMBL" id="VTT65408.1"/>
    </source>
</evidence>
<accession>A0A9Q9U8I4</accession>
<dbReference type="Proteomes" id="UP000760494">
    <property type="component" value="Unassembled WGS sequence"/>
</dbReference>
<gene>
    <name evidence="1" type="ORF">C2S_5956</name>
</gene>
<reference evidence="1" key="1">
    <citation type="submission" date="2019-05" db="EMBL/GenBank/DDBJ databases">
        <authorList>
            <person name="Piombo E."/>
        </authorList>
    </citation>
    <scope>NUCLEOTIDE SEQUENCE</scope>
    <source>
        <strain evidence="1">C2S</strain>
    </source>
</reference>
<dbReference type="AlphaFoldDB" id="A0A9Q9U8I4"/>
<protein>
    <submittedName>
        <fullName evidence="1">Uncharacterized protein</fullName>
    </submittedName>
</protein>
<name>A0A9Q9U8I4_FUSFU</name>
<comment type="caution">
    <text evidence="1">The sequence shown here is derived from an EMBL/GenBank/DDBJ whole genome shotgun (WGS) entry which is preliminary data.</text>
</comment>
<organism evidence="1 2">
    <name type="scientific">Fusarium fujikuroi</name>
    <name type="common">Bakanae and foot rot disease fungus</name>
    <name type="synonym">Gibberella fujikuroi</name>
    <dbReference type="NCBI Taxonomy" id="5127"/>
    <lineage>
        <taxon>Eukaryota</taxon>
        <taxon>Fungi</taxon>
        <taxon>Dikarya</taxon>
        <taxon>Ascomycota</taxon>
        <taxon>Pezizomycotina</taxon>
        <taxon>Sordariomycetes</taxon>
        <taxon>Hypocreomycetidae</taxon>
        <taxon>Hypocreales</taxon>
        <taxon>Nectriaceae</taxon>
        <taxon>Fusarium</taxon>
        <taxon>Fusarium fujikuroi species complex</taxon>
    </lineage>
</organism>
<sequence>MGQTQEAGRVWLCAVDIRPLPSRSQCAVLCCAVLRCPNRALTQGDIKQKGIDRSLLRRGGGVNGTAPSSAYRCSIIIIID</sequence>
<dbReference type="EMBL" id="CABFJX010000146">
    <property type="protein sequence ID" value="VTT65408.1"/>
    <property type="molecule type" value="Genomic_DNA"/>
</dbReference>